<evidence type="ECO:0000313" key="1">
    <source>
        <dbReference type="EMBL" id="CDF06015.1"/>
    </source>
</evidence>
<gene>
    <name evidence="1" type="ORF">BN715_00284</name>
</gene>
<protein>
    <submittedName>
        <fullName evidence="1">Two component transcriptional regulator</fullName>
    </submittedName>
</protein>
<organism evidence="1 2">
    <name type="scientific">Megasphaera elsdenii CAG:570</name>
    <dbReference type="NCBI Taxonomy" id="1263087"/>
    <lineage>
        <taxon>Bacteria</taxon>
        <taxon>Bacillati</taxon>
        <taxon>Bacillota</taxon>
        <taxon>Negativicutes</taxon>
        <taxon>Veillonellales</taxon>
        <taxon>Veillonellaceae</taxon>
        <taxon>Megasphaera</taxon>
    </lineage>
</organism>
<dbReference type="Proteomes" id="UP000017908">
    <property type="component" value="Unassembled WGS sequence"/>
</dbReference>
<dbReference type="AlphaFoldDB" id="R7MZH5"/>
<reference evidence="1" key="1">
    <citation type="submission" date="2012-11" db="EMBL/GenBank/DDBJ databases">
        <title>Dependencies among metagenomic species, viruses, plasmids and units of genetic variation.</title>
        <authorList>
            <person name="Nielsen H.B."/>
            <person name="Almeida M."/>
            <person name="Juncker A.S."/>
            <person name="Rasmussen S."/>
            <person name="Li J."/>
            <person name="Sunagawa S."/>
            <person name="Plichta D."/>
            <person name="Gautier L."/>
            <person name="Le Chatelier E."/>
            <person name="Peletier E."/>
            <person name="Bonde I."/>
            <person name="Nielsen T."/>
            <person name="Manichanh C."/>
            <person name="Arumugam M."/>
            <person name="Batto J."/>
            <person name="Santos M.B.Q.D."/>
            <person name="Blom N."/>
            <person name="Borruel N."/>
            <person name="Burgdorf K.S."/>
            <person name="Boumezbeur F."/>
            <person name="Casellas F."/>
            <person name="Dore J."/>
            <person name="Guarner F."/>
            <person name="Hansen T."/>
            <person name="Hildebrand F."/>
            <person name="Kaas R.S."/>
            <person name="Kennedy S."/>
            <person name="Kristiansen K."/>
            <person name="Kultima J.R."/>
            <person name="Leonard P."/>
            <person name="Levenez F."/>
            <person name="Lund O."/>
            <person name="Moumen B."/>
            <person name="Le Paslier D."/>
            <person name="Pons N."/>
            <person name="Pedersen O."/>
            <person name="Prifti E."/>
            <person name="Qin J."/>
            <person name="Raes J."/>
            <person name="Tap J."/>
            <person name="Tims S."/>
            <person name="Ussery D.W."/>
            <person name="Yamada T."/>
            <person name="MetaHit consortium"/>
            <person name="Renault P."/>
            <person name="Sicheritz-Ponten T."/>
            <person name="Bork P."/>
            <person name="Wang J."/>
            <person name="Brunak S."/>
            <person name="Ehrlich S.D."/>
        </authorList>
    </citation>
    <scope>NUCLEOTIDE SEQUENCE [LARGE SCALE GENOMIC DNA]</scope>
</reference>
<accession>R7MZH5</accession>
<evidence type="ECO:0000313" key="2">
    <source>
        <dbReference type="Proteomes" id="UP000017908"/>
    </source>
</evidence>
<proteinExistence type="predicted"/>
<name>R7MZH5_MEGEL</name>
<dbReference type="Gene3D" id="2.40.50.1020">
    <property type="entry name" value="LytTr DNA-binding domain"/>
    <property type="match status" value="1"/>
</dbReference>
<sequence>MAAILDMLESMAPGQFVSPGKGYVVNQSAIRLIKSEYIEIQGHQIPLAKRKYRQFQESYLKFIFGQDA</sequence>
<comment type="caution">
    <text evidence="1">The sequence shown here is derived from an EMBL/GenBank/DDBJ whole genome shotgun (WGS) entry which is preliminary data.</text>
</comment>
<dbReference type="EMBL" id="CBKE010000392">
    <property type="protein sequence ID" value="CDF06015.1"/>
    <property type="molecule type" value="Genomic_DNA"/>
</dbReference>